<evidence type="ECO:0000313" key="3">
    <source>
        <dbReference type="Proteomes" id="UP000195160"/>
    </source>
</evidence>
<evidence type="ECO:0008006" key="4">
    <source>
        <dbReference type="Google" id="ProtNLM"/>
    </source>
</evidence>
<dbReference type="PANTHER" id="PTHR37422:SF13">
    <property type="entry name" value="LIPOPOLYSACCHARIDE BIOSYNTHESIS PROTEIN PA4999-RELATED"/>
    <property type="match status" value="1"/>
</dbReference>
<dbReference type="Proteomes" id="UP000195160">
    <property type="component" value="Unassembled WGS sequence"/>
</dbReference>
<feature type="transmembrane region" description="Helical" evidence="1">
    <location>
        <begin position="58"/>
        <end position="75"/>
    </location>
</feature>
<keyword evidence="1" id="KW-0472">Membrane</keyword>
<gene>
    <name evidence="2" type="ORF">BK784_24160</name>
</gene>
<comment type="caution">
    <text evidence="2">The sequence shown here is derived from an EMBL/GenBank/DDBJ whole genome shotgun (WGS) entry which is preliminary data.</text>
</comment>
<proteinExistence type="predicted"/>
<accession>A0A9X6MWY1</accession>
<name>A0A9X6MWY1_BACTV</name>
<dbReference type="RefSeq" id="WP_088068714.1">
    <property type="nucleotide sequence ID" value="NZ_MOOV01000204.1"/>
</dbReference>
<evidence type="ECO:0000256" key="1">
    <source>
        <dbReference type="SAM" id="Phobius"/>
    </source>
</evidence>
<keyword evidence="1" id="KW-0812">Transmembrane</keyword>
<reference evidence="2 3" key="1">
    <citation type="submission" date="2016-10" db="EMBL/GenBank/DDBJ databases">
        <title>Comparative genomics of Bacillus thuringiensis reveals a path to pathogens against multiple invertebrate hosts.</title>
        <authorList>
            <person name="Zheng J."/>
            <person name="Gao Q."/>
            <person name="Liu H."/>
            <person name="Peng D."/>
            <person name="Ruan L."/>
            <person name="Sun M."/>
        </authorList>
    </citation>
    <scope>NUCLEOTIDE SEQUENCE [LARGE SCALE GENOMIC DNA]</scope>
    <source>
        <strain evidence="2">T30001</strain>
    </source>
</reference>
<sequence>MLLPKEKDWILTFLFLIMSFSSIVFIEPSPYDLLLFLFILSGCIFSFYRFHTTMEVPFLLLLFFLFANVLSSFFIKNEIRALFYFSVTIYLVVSWLAIVATSYRYKSKMIEIIFKGYVVAACIAVWLGIFSYFIRIPATETFLQFGRISSLFKDPNVFGPFVIPAAVFTLYKAEVSSSFKKMFCLLLFFFLLMGILLSFSRAAWGNCILTLGCYFLFIENISIKKRVITLFVLVCCGFPFLLYVISTPLIGDLLKDRVGIQEYDTERFATQEVAVGTGFSNIIGLGPGQSEETFVISTHSLYARLFTENGIIGFVSFCTFFLLSIAKSCKRALRSLHQVRGLYVVIFASLMGLTFNSLFIDTLHWRHFWLLLALAWCMVEEKTDVSKMDNDAKDGVCFENRSIHYQDG</sequence>
<feature type="transmembrane region" description="Helical" evidence="1">
    <location>
        <begin position="33"/>
        <end position="51"/>
    </location>
</feature>
<feature type="transmembrane region" description="Helical" evidence="1">
    <location>
        <begin position="155"/>
        <end position="171"/>
    </location>
</feature>
<protein>
    <recommendedName>
        <fullName evidence="4">O-antigen ligase family protein</fullName>
    </recommendedName>
</protein>
<organism evidence="2 3">
    <name type="scientific">Bacillus thuringiensis subsp. medellin</name>
    <dbReference type="NCBI Taxonomy" id="79672"/>
    <lineage>
        <taxon>Bacteria</taxon>
        <taxon>Bacillati</taxon>
        <taxon>Bacillota</taxon>
        <taxon>Bacilli</taxon>
        <taxon>Bacillales</taxon>
        <taxon>Bacillaceae</taxon>
        <taxon>Bacillus</taxon>
        <taxon>Bacillus cereus group</taxon>
    </lineage>
</organism>
<evidence type="ECO:0000313" key="2">
    <source>
        <dbReference type="EMBL" id="OUB91486.1"/>
    </source>
</evidence>
<keyword evidence="1" id="KW-1133">Transmembrane helix</keyword>
<feature type="transmembrane region" description="Helical" evidence="1">
    <location>
        <begin position="9"/>
        <end position="27"/>
    </location>
</feature>
<dbReference type="InterPro" id="IPR051533">
    <property type="entry name" value="WaaL-like"/>
</dbReference>
<feature type="transmembrane region" description="Helical" evidence="1">
    <location>
        <begin position="228"/>
        <end position="246"/>
    </location>
</feature>
<feature type="transmembrane region" description="Helical" evidence="1">
    <location>
        <begin position="178"/>
        <end position="197"/>
    </location>
</feature>
<feature type="transmembrane region" description="Helical" evidence="1">
    <location>
        <begin position="341"/>
        <end position="360"/>
    </location>
</feature>
<dbReference type="EMBL" id="MOOV01000204">
    <property type="protein sequence ID" value="OUB91486.1"/>
    <property type="molecule type" value="Genomic_DNA"/>
</dbReference>
<feature type="transmembrane region" description="Helical" evidence="1">
    <location>
        <begin position="310"/>
        <end position="329"/>
    </location>
</feature>
<feature type="transmembrane region" description="Helical" evidence="1">
    <location>
        <begin position="203"/>
        <end position="221"/>
    </location>
</feature>
<dbReference type="AlphaFoldDB" id="A0A9X6MWY1"/>
<feature type="transmembrane region" description="Helical" evidence="1">
    <location>
        <begin position="112"/>
        <end position="135"/>
    </location>
</feature>
<dbReference type="PANTHER" id="PTHR37422">
    <property type="entry name" value="TEICHURONIC ACID BIOSYNTHESIS PROTEIN TUAE"/>
    <property type="match status" value="1"/>
</dbReference>
<feature type="transmembrane region" description="Helical" evidence="1">
    <location>
        <begin position="81"/>
        <end position="100"/>
    </location>
</feature>